<protein>
    <submittedName>
        <fullName evidence="2">SGNH hydrolase</fullName>
    </submittedName>
</protein>
<reference evidence="2 3" key="1">
    <citation type="submission" date="2016-12" db="EMBL/GenBank/DDBJ databases">
        <title>Draft genome of Tersicoccus phoenicis 1P05MA.</title>
        <authorList>
            <person name="Nakajima Y."/>
            <person name="Yoshizawa S."/>
            <person name="Nakamura K."/>
            <person name="Ogura Y."/>
            <person name="Hayashi T."/>
            <person name="Kogure K."/>
        </authorList>
    </citation>
    <scope>NUCLEOTIDE SEQUENCE [LARGE SCALE GENOMIC DNA]</scope>
    <source>
        <strain evidence="2 3">1p05MA</strain>
    </source>
</reference>
<dbReference type="STRING" id="554083.BKD30_02985"/>
<dbReference type="GO" id="GO:0016787">
    <property type="term" value="F:hydrolase activity"/>
    <property type="evidence" value="ECO:0007669"/>
    <property type="project" value="UniProtKB-KW"/>
</dbReference>
<dbReference type="PANTHER" id="PTHR43784:SF2">
    <property type="entry name" value="GDSL-LIKE LIPASE_ACYLHYDROLASE, PUTATIVE (AFU_ORTHOLOGUE AFUA_2G00820)-RELATED"/>
    <property type="match status" value="1"/>
</dbReference>
<dbReference type="Pfam" id="PF13472">
    <property type="entry name" value="Lipase_GDSL_2"/>
    <property type="match status" value="1"/>
</dbReference>
<keyword evidence="3" id="KW-1185">Reference proteome</keyword>
<gene>
    <name evidence="2" type="ORF">BKD30_02985</name>
</gene>
<dbReference type="AlphaFoldDB" id="A0A1R1LJE1"/>
<name>A0A1R1LJE1_9MICC</name>
<proteinExistence type="predicted"/>
<dbReference type="CDD" id="cd01832">
    <property type="entry name" value="SGNH_hydrolase_like_1"/>
    <property type="match status" value="1"/>
</dbReference>
<dbReference type="InterPro" id="IPR053140">
    <property type="entry name" value="GDSL_Rv0518-like"/>
</dbReference>
<dbReference type="SUPFAM" id="SSF52266">
    <property type="entry name" value="SGNH hydrolase"/>
    <property type="match status" value="1"/>
</dbReference>
<dbReference type="Proteomes" id="UP000187085">
    <property type="component" value="Unassembled WGS sequence"/>
</dbReference>
<comment type="caution">
    <text evidence="2">The sequence shown here is derived from an EMBL/GenBank/DDBJ whole genome shotgun (WGS) entry which is preliminary data.</text>
</comment>
<evidence type="ECO:0000313" key="3">
    <source>
        <dbReference type="Proteomes" id="UP000187085"/>
    </source>
</evidence>
<evidence type="ECO:0000313" key="2">
    <source>
        <dbReference type="EMBL" id="OMH27630.1"/>
    </source>
</evidence>
<dbReference type="InterPro" id="IPR036514">
    <property type="entry name" value="SGNH_hydro_sf"/>
</dbReference>
<dbReference type="PANTHER" id="PTHR43784">
    <property type="entry name" value="GDSL-LIKE LIPASE/ACYLHYDROLASE, PUTATIVE (AFU_ORTHOLOGUE AFUA_2G00820)-RELATED"/>
    <property type="match status" value="1"/>
</dbReference>
<organism evidence="2 3">
    <name type="scientific">Tersicoccus phoenicis</name>
    <dbReference type="NCBI Taxonomy" id="554083"/>
    <lineage>
        <taxon>Bacteria</taxon>
        <taxon>Bacillati</taxon>
        <taxon>Actinomycetota</taxon>
        <taxon>Actinomycetes</taxon>
        <taxon>Micrococcales</taxon>
        <taxon>Micrococcaceae</taxon>
        <taxon>Tersicoccus</taxon>
    </lineage>
</organism>
<sequence>MVEHVAAHTRFVALGDSFTEGVGDPDPSLPNGVRGWADRVAEQLALTDPRTEYANLAIRGRKLVQVIDEQVEPAVAMAPTLVSLYAGGNDILRPRVDIDALIAGYDDAVARLRATGADVLLFTGFDSVASRVFSRTRGRTAIYNELVREVADRHGATVVDYWRFDEYDDPRMWDVDRLHMSTRGHITMAGRVLATLRHEHTLEQDPLPALVPVRRLDAVRANARWTRQHVGPWIVRRVRRTSSGRHLAPRRPVPTPVAVTTIAHGPDRAPSTGIGV</sequence>
<evidence type="ECO:0000259" key="1">
    <source>
        <dbReference type="Pfam" id="PF13472"/>
    </source>
</evidence>
<accession>A0A1R1LJE1</accession>
<dbReference type="RefSeq" id="WP_076701764.1">
    <property type="nucleotide sequence ID" value="NZ_MRDE01000016.1"/>
</dbReference>
<dbReference type="Gene3D" id="3.40.50.1110">
    <property type="entry name" value="SGNH hydrolase"/>
    <property type="match status" value="1"/>
</dbReference>
<dbReference type="EMBL" id="MRDE01000016">
    <property type="protein sequence ID" value="OMH27630.1"/>
    <property type="molecule type" value="Genomic_DNA"/>
</dbReference>
<feature type="domain" description="SGNH hydrolase-type esterase" evidence="1">
    <location>
        <begin position="13"/>
        <end position="185"/>
    </location>
</feature>
<dbReference type="InterPro" id="IPR013830">
    <property type="entry name" value="SGNH_hydro"/>
</dbReference>
<keyword evidence="2" id="KW-0378">Hydrolase</keyword>